<protein>
    <submittedName>
        <fullName evidence="2">Uncharacterized protein</fullName>
    </submittedName>
</protein>
<proteinExistence type="predicted"/>
<keyword evidence="1" id="KW-0677">Repeat</keyword>
<gene>
    <name evidence="2" type="ORF">FGO68_gene7785</name>
</gene>
<dbReference type="SUPFAM" id="SSF82185">
    <property type="entry name" value="Histone H3 K4-specific methyltransferase SET7/9 N-terminal domain"/>
    <property type="match status" value="1"/>
</dbReference>
<dbReference type="AlphaFoldDB" id="A0A8J8NS03"/>
<dbReference type="Proteomes" id="UP000785679">
    <property type="component" value="Unassembled WGS sequence"/>
</dbReference>
<dbReference type="SMART" id="SM00698">
    <property type="entry name" value="MORN"/>
    <property type="match status" value="3"/>
</dbReference>
<dbReference type="PANTHER" id="PTHR23084">
    <property type="entry name" value="PHOSPHATIDYLINOSITOL-4-PHOSPHATE 5-KINASE RELATED"/>
    <property type="match status" value="1"/>
</dbReference>
<dbReference type="OrthoDB" id="282259at2759"/>
<evidence type="ECO:0000313" key="3">
    <source>
        <dbReference type="Proteomes" id="UP000785679"/>
    </source>
</evidence>
<accession>A0A8J8NS03</accession>
<dbReference type="EMBL" id="RRYP01006916">
    <property type="protein sequence ID" value="TNV80872.1"/>
    <property type="molecule type" value="Genomic_DNA"/>
</dbReference>
<comment type="caution">
    <text evidence="2">The sequence shown here is derived from an EMBL/GenBank/DDBJ whole genome shotgun (WGS) entry which is preliminary data.</text>
</comment>
<name>A0A8J8NS03_HALGN</name>
<organism evidence="2 3">
    <name type="scientific">Halteria grandinella</name>
    <dbReference type="NCBI Taxonomy" id="5974"/>
    <lineage>
        <taxon>Eukaryota</taxon>
        <taxon>Sar</taxon>
        <taxon>Alveolata</taxon>
        <taxon>Ciliophora</taxon>
        <taxon>Intramacronucleata</taxon>
        <taxon>Spirotrichea</taxon>
        <taxon>Stichotrichia</taxon>
        <taxon>Sporadotrichida</taxon>
        <taxon>Halteriidae</taxon>
        <taxon>Halteria</taxon>
    </lineage>
</organism>
<sequence length="189" mass="21640">MRSLQQINAKADIYRVVDLTKFERGHNLKEGLYYGQLVDGKSDGYGIVYTTKFGDPYLLECEWKQGIPVNQGRCIWILANKWRKYEGTIDKSLKLTGQGSNYNEGGYQYTGQWKQGSRHGQGKEIWAGKYYEGGWKDDKKHGQGKKIQKSGEYCEGEWKDGHKVGVHKYFSKEGVLIKTKEHQADDGSD</sequence>
<reference evidence="2" key="1">
    <citation type="submission" date="2019-06" db="EMBL/GenBank/DDBJ databases">
        <authorList>
            <person name="Zheng W."/>
        </authorList>
    </citation>
    <scope>NUCLEOTIDE SEQUENCE</scope>
    <source>
        <strain evidence="2">QDHG01</strain>
    </source>
</reference>
<dbReference type="InterPro" id="IPR003409">
    <property type="entry name" value="MORN"/>
</dbReference>
<dbReference type="Gene3D" id="2.20.110.10">
    <property type="entry name" value="Histone H3 K4-specific methyltransferase SET7/9 N-terminal domain"/>
    <property type="match status" value="1"/>
</dbReference>
<keyword evidence="3" id="KW-1185">Reference proteome</keyword>
<dbReference type="Pfam" id="PF02493">
    <property type="entry name" value="MORN"/>
    <property type="match status" value="5"/>
</dbReference>
<dbReference type="PANTHER" id="PTHR23084:SF256">
    <property type="entry name" value="CENTRAL APPARATUS ASSOCIATED PROTEIN C1A-18"/>
    <property type="match status" value="1"/>
</dbReference>
<evidence type="ECO:0000256" key="1">
    <source>
        <dbReference type="ARBA" id="ARBA00022737"/>
    </source>
</evidence>
<evidence type="ECO:0000313" key="2">
    <source>
        <dbReference type="EMBL" id="TNV80872.1"/>
    </source>
</evidence>